<keyword evidence="3" id="KW-1133">Transmembrane helix</keyword>
<reference evidence="5 6" key="1">
    <citation type="submission" date="2018-11" db="EMBL/GenBank/DDBJ databases">
        <authorList>
            <person name="Criscuolo A."/>
        </authorList>
    </citation>
    <scope>NUCLEOTIDE SEQUENCE [LARGE SCALE GENOMIC DNA]</scope>
    <source>
        <strain evidence="5">ACIP111625</strain>
    </source>
</reference>
<dbReference type="Pfam" id="PF02397">
    <property type="entry name" value="Bac_transf"/>
    <property type="match status" value="1"/>
</dbReference>
<proteinExistence type="inferred from homology"/>
<dbReference type="RefSeq" id="WP_124084800.1">
    <property type="nucleotide sequence ID" value="NZ_UXAW01000033.1"/>
</dbReference>
<dbReference type="GO" id="GO:0000271">
    <property type="term" value="P:polysaccharide biosynthetic process"/>
    <property type="evidence" value="ECO:0007669"/>
    <property type="project" value="UniProtKB-KW"/>
</dbReference>
<protein>
    <submittedName>
        <fullName evidence="5">Undecaprenyl-phosphate N-acetylgalactosaminyl 1-phosphate transferase</fullName>
        <ecNumber evidence="5">2.7.8.-</ecNumber>
    </submittedName>
</protein>
<name>A0A3P5WXJ4_9RHOB</name>
<comment type="similarity">
    <text evidence="1">Belongs to the bacterial sugar transferase family.</text>
</comment>
<gene>
    <name evidence="5" type="primary">tuaA</name>
    <name evidence="5" type="ORF">XINFAN_00364</name>
</gene>
<feature type="transmembrane region" description="Helical" evidence="3">
    <location>
        <begin position="29"/>
        <end position="50"/>
    </location>
</feature>
<feature type="domain" description="Bacterial sugar transferase" evidence="4">
    <location>
        <begin position="24"/>
        <end position="202"/>
    </location>
</feature>
<evidence type="ECO:0000256" key="1">
    <source>
        <dbReference type="ARBA" id="ARBA00006464"/>
    </source>
</evidence>
<dbReference type="Proteomes" id="UP000277498">
    <property type="component" value="Unassembled WGS sequence"/>
</dbReference>
<evidence type="ECO:0000256" key="3">
    <source>
        <dbReference type="SAM" id="Phobius"/>
    </source>
</evidence>
<accession>A0A3P5WXJ4</accession>
<keyword evidence="2" id="KW-0270">Exopolysaccharide synthesis</keyword>
<evidence type="ECO:0000259" key="4">
    <source>
        <dbReference type="Pfam" id="PF02397"/>
    </source>
</evidence>
<dbReference type="PANTHER" id="PTHR30576">
    <property type="entry name" value="COLANIC BIOSYNTHESIS UDP-GLUCOSE LIPID CARRIER TRANSFERASE"/>
    <property type="match status" value="1"/>
</dbReference>
<evidence type="ECO:0000256" key="2">
    <source>
        <dbReference type="ARBA" id="ARBA00023169"/>
    </source>
</evidence>
<dbReference type="PANTHER" id="PTHR30576:SF0">
    <property type="entry name" value="UNDECAPRENYL-PHOSPHATE N-ACETYLGALACTOSAMINYL 1-PHOSPHATE TRANSFERASE-RELATED"/>
    <property type="match status" value="1"/>
</dbReference>
<evidence type="ECO:0000313" key="5">
    <source>
        <dbReference type="EMBL" id="VDC20189.1"/>
    </source>
</evidence>
<dbReference type="GO" id="GO:0016780">
    <property type="term" value="F:phosphotransferase activity, for other substituted phosphate groups"/>
    <property type="evidence" value="ECO:0007669"/>
    <property type="project" value="TreeGrafter"/>
</dbReference>
<dbReference type="OrthoDB" id="9808602at2"/>
<dbReference type="EC" id="2.7.8.-" evidence="5"/>
<dbReference type="AlphaFoldDB" id="A0A3P5WXJ4"/>
<organism evidence="5 6">
    <name type="scientific">Pseudogemmobacter humi</name>
    <dbReference type="NCBI Taxonomy" id="2483812"/>
    <lineage>
        <taxon>Bacteria</taxon>
        <taxon>Pseudomonadati</taxon>
        <taxon>Pseudomonadota</taxon>
        <taxon>Alphaproteobacteria</taxon>
        <taxon>Rhodobacterales</taxon>
        <taxon>Paracoccaceae</taxon>
        <taxon>Pseudogemmobacter</taxon>
    </lineage>
</organism>
<keyword evidence="6" id="KW-1185">Reference proteome</keyword>
<dbReference type="EMBL" id="UXAW01000033">
    <property type="protein sequence ID" value="VDC20189.1"/>
    <property type="molecule type" value="Genomic_DNA"/>
</dbReference>
<keyword evidence="3" id="KW-0812">Transmembrane</keyword>
<evidence type="ECO:0000313" key="6">
    <source>
        <dbReference type="Proteomes" id="UP000277498"/>
    </source>
</evidence>
<keyword evidence="5" id="KW-0808">Transferase</keyword>
<dbReference type="InterPro" id="IPR003362">
    <property type="entry name" value="Bact_transf"/>
</dbReference>
<keyword evidence="3" id="KW-0472">Membrane</keyword>
<sequence length="207" mass="22001">MTAPGRSPEESPFQGKGAAHAALKRGLDLFLALTGLIMALPAMIVIAVLIRASGPGPVVLGLSCAGRNGKVFRQLRFRIVHADAAKRLRPPVKPGRDPRLTGIGAFLVSSGLNRLPQILNVLKGDMSFVGPRPIPVARLDRGSPVTRLILTVRPGILTPESLHPDQGPQAETDRQALALAYAAHPGLPTDARIVARSLVRLLRPRSS</sequence>